<name>A0A1V0SBT1_9VIRU</name>
<dbReference type="SUPFAM" id="SSF48403">
    <property type="entry name" value="Ankyrin repeat"/>
    <property type="match status" value="1"/>
</dbReference>
<feature type="domain" description="DM2" evidence="2">
    <location>
        <begin position="556"/>
        <end position="639"/>
    </location>
</feature>
<reference evidence="3" key="1">
    <citation type="journal article" date="2017" name="Science">
        <title>Giant viruses with an expanded complement of translation system components.</title>
        <authorList>
            <person name="Schulz F."/>
            <person name="Yutin N."/>
            <person name="Ivanova N.N."/>
            <person name="Ortega D.R."/>
            <person name="Lee T.K."/>
            <person name="Vierheilig J."/>
            <person name="Daims H."/>
            <person name="Horn M."/>
            <person name="Wagner M."/>
            <person name="Jensen G.J."/>
            <person name="Kyrpides N.C."/>
            <person name="Koonin E.V."/>
            <person name="Woyke T."/>
        </authorList>
    </citation>
    <scope>NUCLEOTIDE SEQUENCE</scope>
    <source>
        <strain evidence="3">CTV1</strain>
    </source>
</reference>
<sequence length="640" mass="74407">MSKNIIIMNYTETNKTLCDSIKYNSQFKSFRDCLIICERINDFINDGNVPNDDLIYSFIDYVCRDYSNNKGLRYYSNQFIQSYITTKEVSEAVKKSLESMSIYFDLSKKKIEDMVYGLMQKYGMTFLVKIFWEQKREINREIFHSVILNGHFDCFKKILEYFPNLPNSESIMKAIKSGSNDMLYDLLNMKIECNENTFEELLKKNSGKSLEIFKQLLLNGLKMSVRLLEIACSYCDKNIIHFILSNKILPTEKCFINILKSRSQDSLIFGRNRKKTNNPNPLKTELIEVLVLYGFKLTYENLLLATQHHVYINNIEQFDIKFDEKFLEKCSEFSFYPNYNIKNLKPNVVCLENECLKMGNIKTITKIVESGITPTTKALQNACTFTKNNVVIKYLIDKGAKVDIKCIKNCSDKINNVTLSCIVNEYEKQLNKSSDNNINNPTKINDLEDSEEFEYSEESDNLDSSSDNQYDSPLDENIPIISEHDDDVLDDDHSDTVTSEDNSDDNSDILSDPEEESPVKSKKIIVKGKPAKNEEIAKKEEIVKIASISVPKNKVDQRTKIKISDKISKFIGLKSDETISFIDLRKKLLEYFNKNSLYYENDKMLIRIDKKLSELLNLEENNYLRFDDLDNLVYQIMEKN</sequence>
<dbReference type="InterPro" id="IPR036885">
    <property type="entry name" value="SWIB_MDM2_dom_sf"/>
</dbReference>
<dbReference type="Gene3D" id="1.10.245.10">
    <property type="entry name" value="SWIB/MDM2 domain"/>
    <property type="match status" value="1"/>
</dbReference>
<feature type="compositionally biased region" description="Acidic residues" evidence="1">
    <location>
        <begin position="447"/>
        <end position="461"/>
    </location>
</feature>
<dbReference type="InterPro" id="IPR003121">
    <property type="entry name" value="SWIB_MDM2_domain"/>
</dbReference>
<feature type="compositionally biased region" description="Acidic residues" evidence="1">
    <location>
        <begin position="484"/>
        <end position="493"/>
    </location>
</feature>
<feature type="compositionally biased region" description="Low complexity" evidence="1">
    <location>
        <begin position="462"/>
        <end position="472"/>
    </location>
</feature>
<evidence type="ECO:0000256" key="1">
    <source>
        <dbReference type="SAM" id="MobiDB-lite"/>
    </source>
</evidence>
<dbReference type="SUPFAM" id="SSF47592">
    <property type="entry name" value="SWIB/MDM2 domain"/>
    <property type="match status" value="1"/>
</dbReference>
<protein>
    <submittedName>
        <fullName evidence="3">SWIB/MDM2 domain protein</fullName>
    </submittedName>
</protein>
<dbReference type="PROSITE" id="PS51925">
    <property type="entry name" value="SWIB_MDM2"/>
    <property type="match status" value="1"/>
</dbReference>
<evidence type="ECO:0000259" key="2">
    <source>
        <dbReference type="PROSITE" id="PS51925"/>
    </source>
</evidence>
<accession>A0A1V0SBT1</accession>
<dbReference type="Pfam" id="PF02201">
    <property type="entry name" value="SWIB"/>
    <property type="match status" value="1"/>
</dbReference>
<proteinExistence type="predicted"/>
<feature type="compositionally biased region" description="Polar residues" evidence="1">
    <location>
        <begin position="432"/>
        <end position="443"/>
    </location>
</feature>
<organism evidence="3">
    <name type="scientific">Catovirus CTV1</name>
    <dbReference type="NCBI Taxonomy" id="1977631"/>
    <lineage>
        <taxon>Viruses</taxon>
        <taxon>Varidnaviria</taxon>
        <taxon>Bamfordvirae</taxon>
        <taxon>Nucleocytoviricota</taxon>
        <taxon>Megaviricetes</taxon>
        <taxon>Imitervirales</taxon>
        <taxon>Mimiviridae</taxon>
        <taxon>Klosneuvirinae</taxon>
        <taxon>Catovirus</taxon>
    </lineage>
</organism>
<dbReference type="EMBL" id="KY684084">
    <property type="protein sequence ID" value="ARF09159.1"/>
    <property type="molecule type" value="Genomic_DNA"/>
</dbReference>
<feature type="region of interest" description="Disordered" evidence="1">
    <location>
        <begin position="432"/>
        <end position="523"/>
    </location>
</feature>
<gene>
    <name evidence="3" type="ORF">Catovirus_2_108</name>
</gene>
<evidence type="ECO:0000313" key="3">
    <source>
        <dbReference type="EMBL" id="ARF09159.1"/>
    </source>
</evidence>
<dbReference type="InterPro" id="IPR036770">
    <property type="entry name" value="Ankyrin_rpt-contain_sf"/>
</dbReference>
<feature type="compositionally biased region" description="Acidic residues" evidence="1">
    <location>
        <begin position="501"/>
        <end position="516"/>
    </location>
</feature>